<feature type="chain" id="PRO_5042834342" evidence="2">
    <location>
        <begin position="21"/>
        <end position="413"/>
    </location>
</feature>
<feature type="compositionally biased region" description="Low complexity" evidence="1">
    <location>
        <begin position="282"/>
        <end position="291"/>
    </location>
</feature>
<feature type="region of interest" description="Disordered" evidence="1">
    <location>
        <begin position="194"/>
        <end position="224"/>
    </location>
</feature>
<feature type="compositionally biased region" description="Low complexity" evidence="1">
    <location>
        <begin position="302"/>
        <end position="313"/>
    </location>
</feature>
<reference evidence="3" key="1">
    <citation type="journal article" date="2023" name="PhytoFront">
        <title>Draft Genome Resources of Seven Strains of Tilletia horrida, Causal Agent of Kernel Smut of Rice.</title>
        <authorList>
            <person name="Khanal S."/>
            <person name="Antony Babu S."/>
            <person name="Zhou X.G."/>
        </authorList>
    </citation>
    <scope>NUCLEOTIDE SEQUENCE</scope>
    <source>
        <strain evidence="3">TX3</strain>
    </source>
</reference>
<evidence type="ECO:0000313" key="4">
    <source>
        <dbReference type="Proteomes" id="UP001176521"/>
    </source>
</evidence>
<evidence type="ECO:0000256" key="2">
    <source>
        <dbReference type="SAM" id="SignalP"/>
    </source>
</evidence>
<feature type="region of interest" description="Disordered" evidence="1">
    <location>
        <begin position="130"/>
        <end position="152"/>
    </location>
</feature>
<sequence>MLGPLTLLAATAASASVASGSLFHARSAPDASGYTHLAEVPSRVMSTRTVNGRQVFTRHHGEPAKPSFSAAASQMGHGGEPKLGGGTANFADTYTSTSHSERGAEEGHEIVYLSPAELARFLGDSAAGRSAAESKVGKNVPASGNPQHQQHPKRALLQDFLQTRDDGFDSVDPLMRRWDEAGLGYLLHGRDDGSATTMAGVSTQDDASMTTTTESKPSLASTSAFGTTASNSGIGAGAGAASMASGSSSKQVYLPVTVSPDGKVALDVPTLLQLLSGASASAATSNNPASLKTGSPLSTPPMGTTSSGADDTTSAAMTKMAQRDLPNFRMQPMPPRSQGPYQLRRSSPSSSPSSSASVPSSASSKDGGLKEKIQANKADGGGPKKSGAASSAAGSVSWAMLAAAVGLGAMTLL</sequence>
<keyword evidence="2" id="KW-0732">Signal</keyword>
<feature type="region of interest" description="Disordered" evidence="1">
    <location>
        <begin position="59"/>
        <end position="81"/>
    </location>
</feature>
<evidence type="ECO:0000256" key="1">
    <source>
        <dbReference type="SAM" id="MobiDB-lite"/>
    </source>
</evidence>
<feature type="region of interest" description="Disordered" evidence="1">
    <location>
        <begin position="325"/>
        <end position="393"/>
    </location>
</feature>
<organism evidence="3 4">
    <name type="scientific">Tilletia horrida</name>
    <dbReference type="NCBI Taxonomy" id="155126"/>
    <lineage>
        <taxon>Eukaryota</taxon>
        <taxon>Fungi</taxon>
        <taxon>Dikarya</taxon>
        <taxon>Basidiomycota</taxon>
        <taxon>Ustilaginomycotina</taxon>
        <taxon>Exobasidiomycetes</taxon>
        <taxon>Tilletiales</taxon>
        <taxon>Tilletiaceae</taxon>
        <taxon>Tilletia</taxon>
    </lineage>
</organism>
<feature type="region of interest" description="Disordered" evidence="1">
    <location>
        <begin position="282"/>
        <end position="313"/>
    </location>
</feature>
<evidence type="ECO:0000313" key="3">
    <source>
        <dbReference type="EMBL" id="KAK0538784.1"/>
    </source>
</evidence>
<feature type="compositionally biased region" description="Low complexity" evidence="1">
    <location>
        <begin position="346"/>
        <end position="364"/>
    </location>
</feature>
<proteinExistence type="predicted"/>
<dbReference type="Proteomes" id="UP001176521">
    <property type="component" value="Unassembled WGS sequence"/>
</dbReference>
<dbReference type="EMBL" id="JAPDMQ010000040">
    <property type="protein sequence ID" value="KAK0538784.1"/>
    <property type="molecule type" value="Genomic_DNA"/>
</dbReference>
<feature type="signal peptide" evidence="2">
    <location>
        <begin position="1"/>
        <end position="20"/>
    </location>
</feature>
<comment type="caution">
    <text evidence="3">The sequence shown here is derived from an EMBL/GenBank/DDBJ whole genome shotgun (WGS) entry which is preliminary data.</text>
</comment>
<dbReference type="AlphaFoldDB" id="A0AAN6GGX2"/>
<gene>
    <name evidence="3" type="ORF">OC842_001203</name>
</gene>
<protein>
    <submittedName>
        <fullName evidence="3">Uncharacterized protein</fullName>
    </submittedName>
</protein>
<keyword evidence="4" id="KW-1185">Reference proteome</keyword>
<name>A0AAN6GGX2_9BASI</name>
<accession>A0AAN6GGX2</accession>